<comment type="caution">
    <text evidence="1">The sequence shown here is derived from an EMBL/GenBank/DDBJ whole genome shotgun (WGS) entry which is preliminary data.</text>
</comment>
<organism evidence="1 2">
    <name type="scientific">Phaseolus coccineus</name>
    <name type="common">Scarlet runner bean</name>
    <name type="synonym">Phaseolus multiflorus</name>
    <dbReference type="NCBI Taxonomy" id="3886"/>
    <lineage>
        <taxon>Eukaryota</taxon>
        <taxon>Viridiplantae</taxon>
        <taxon>Streptophyta</taxon>
        <taxon>Embryophyta</taxon>
        <taxon>Tracheophyta</taxon>
        <taxon>Spermatophyta</taxon>
        <taxon>Magnoliopsida</taxon>
        <taxon>eudicotyledons</taxon>
        <taxon>Gunneridae</taxon>
        <taxon>Pentapetalae</taxon>
        <taxon>rosids</taxon>
        <taxon>fabids</taxon>
        <taxon>Fabales</taxon>
        <taxon>Fabaceae</taxon>
        <taxon>Papilionoideae</taxon>
        <taxon>50 kb inversion clade</taxon>
        <taxon>NPAAA clade</taxon>
        <taxon>indigoferoid/millettioid clade</taxon>
        <taxon>Phaseoleae</taxon>
        <taxon>Phaseolus</taxon>
    </lineage>
</organism>
<evidence type="ECO:0000313" key="2">
    <source>
        <dbReference type="Proteomes" id="UP001374584"/>
    </source>
</evidence>
<dbReference type="Proteomes" id="UP001374584">
    <property type="component" value="Unassembled WGS sequence"/>
</dbReference>
<name>A0AAN9NZM1_PHACN</name>
<sequence>MQGLVSLLAGGKANQTLHVRLLCCETSVIGNINNCINTAIFYQEDTYIIILEHKTECSKNLELKTESWYHIIRLQAAEISTHNTVYVTKQ</sequence>
<protein>
    <submittedName>
        <fullName evidence="1">Uncharacterized protein</fullName>
    </submittedName>
</protein>
<gene>
    <name evidence="1" type="ORF">VNO80_00631</name>
</gene>
<reference evidence="1 2" key="1">
    <citation type="submission" date="2024-01" db="EMBL/GenBank/DDBJ databases">
        <title>The genomes of 5 underutilized Papilionoideae crops provide insights into root nodulation and disease resistanc.</title>
        <authorList>
            <person name="Jiang F."/>
        </authorList>
    </citation>
    <scope>NUCLEOTIDE SEQUENCE [LARGE SCALE GENOMIC DNA]</scope>
    <source>
        <strain evidence="1">JINMINGXINNONG_FW02</strain>
        <tissue evidence="1">Leaves</tissue>
    </source>
</reference>
<proteinExistence type="predicted"/>
<keyword evidence="2" id="KW-1185">Reference proteome</keyword>
<accession>A0AAN9NZM1</accession>
<dbReference type="EMBL" id="JAYMYR010000001">
    <property type="protein sequence ID" value="KAK7382006.1"/>
    <property type="molecule type" value="Genomic_DNA"/>
</dbReference>
<evidence type="ECO:0000313" key="1">
    <source>
        <dbReference type="EMBL" id="KAK7382006.1"/>
    </source>
</evidence>
<dbReference type="AlphaFoldDB" id="A0AAN9NZM1"/>